<evidence type="ECO:0000256" key="3">
    <source>
        <dbReference type="ARBA" id="ARBA00071493"/>
    </source>
</evidence>
<keyword evidence="5" id="KW-1185">Reference proteome</keyword>
<dbReference type="Proteomes" id="UP000198851">
    <property type="component" value="Unassembled WGS sequence"/>
</dbReference>
<dbReference type="InterPro" id="IPR036291">
    <property type="entry name" value="NAD(P)-bd_dom_sf"/>
</dbReference>
<dbReference type="EMBL" id="FOSZ01000003">
    <property type="protein sequence ID" value="SFK96997.1"/>
    <property type="molecule type" value="Genomic_DNA"/>
</dbReference>
<dbReference type="InterPro" id="IPR002347">
    <property type="entry name" value="SDR_fam"/>
</dbReference>
<name>A0A1I4DXN3_9RHOB</name>
<dbReference type="PRINTS" id="PR00081">
    <property type="entry name" value="GDHRDH"/>
</dbReference>
<dbReference type="OrthoDB" id="9785826at2"/>
<dbReference type="STRING" id="1280847.SAMN04488036_103439"/>
<dbReference type="RefSeq" id="WP_093323467.1">
    <property type="nucleotide sequence ID" value="NZ_FOSZ01000003.1"/>
</dbReference>
<dbReference type="AlphaFoldDB" id="A0A1I4DXN3"/>
<dbReference type="Pfam" id="PF00106">
    <property type="entry name" value="adh_short"/>
    <property type="match status" value="1"/>
</dbReference>
<evidence type="ECO:0000313" key="5">
    <source>
        <dbReference type="Proteomes" id="UP000198851"/>
    </source>
</evidence>
<gene>
    <name evidence="4" type="ORF">SAMN04488036_103439</name>
</gene>
<dbReference type="PANTHER" id="PTHR24320">
    <property type="entry name" value="RETINOL DEHYDROGENASE"/>
    <property type="match status" value="1"/>
</dbReference>
<proteinExistence type="inferred from homology"/>
<dbReference type="FunFam" id="3.40.50.720:FF:000594">
    <property type="entry name" value="Short-chain oxidoreductase"/>
    <property type="match status" value="1"/>
</dbReference>
<keyword evidence="2" id="KW-0560">Oxidoreductase</keyword>
<organism evidence="4 5">
    <name type="scientific">Shimia haliotis</name>
    <dbReference type="NCBI Taxonomy" id="1280847"/>
    <lineage>
        <taxon>Bacteria</taxon>
        <taxon>Pseudomonadati</taxon>
        <taxon>Pseudomonadota</taxon>
        <taxon>Alphaproteobacteria</taxon>
        <taxon>Rhodobacterales</taxon>
        <taxon>Roseobacteraceae</taxon>
    </lineage>
</organism>
<sequence length="325" mass="34350">MAKTDQVPVEHNFGSRPDAAEVVAGIDLNGKTAVVTGGYSGLGLETVRALAGKGAKVVVPVRTPEKAEAALADVAGEVVALPMDLGDIRSIARFANEVAGTLPKLDLLINNAGIMACPLDRVGPGWESQFGVCHMGHFALTQAMMGLLSAAEAPRVVSLSSTGHKLSPIRWDDIQYESTDYDKWQAYGQAKTANALFANALSRRLNVTDGLAFSVHPGGIFTPLQRHLPKEEMIALGWLGEDGEPSELAKQGFKTPEQGAATSVWAATSPLLEGKAGVYCEDCNIAQPTDPDSPTARFFGVNDHATDDEAAERLWSVSEALLDAA</sequence>
<protein>
    <recommendedName>
        <fullName evidence="3">Probable oxidoreductase</fullName>
    </recommendedName>
</protein>
<dbReference type="NCBIfam" id="NF004845">
    <property type="entry name" value="PRK06196.1"/>
    <property type="match status" value="1"/>
</dbReference>
<accession>A0A1I4DXN3</accession>
<dbReference type="SUPFAM" id="SSF51735">
    <property type="entry name" value="NAD(P)-binding Rossmann-fold domains"/>
    <property type="match status" value="1"/>
</dbReference>
<dbReference type="Gene3D" id="3.40.50.720">
    <property type="entry name" value="NAD(P)-binding Rossmann-like Domain"/>
    <property type="match status" value="1"/>
</dbReference>
<dbReference type="PANTHER" id="PTHR24320:SF148">
    <property type="entry name" value="NAD(P)-BINDING ROSSMANN-FOLD SUPERFAMILY PROTEIN"/>
    <property type="match status" value="1"/>
</dbReference>
<evidence type="ECO:0000256" key="2">
    <source>
        <dbReference type="ARBA" id="ARBA00023002"/>
    </source>
</evidence>
<reference evidence="5" key="1">
    <citation type="submission" date="2016-10" db="EMBL/GenBank/DDBJ databases">
        <authorList>
            <person name="Varghese N."/>
            <person name="Submissions S."/>
        </authorList>
    </citation>
    <scope>NUCLEOTIDE SEQUENCE [LARGE SCALE GENOMIC DNA]</scope>
    <source>
        <strain evidence="5">DSM 28453</strain>
    </source>
</reference>
<evidence type="ECO:0000256" key="1">
    <source>
        <dbReference type="ARBA" id="ARBA00006484"/>
    </source>
</evidence>
<comment type="similarity">
    <text evidence="1">Belongs to the short-chain dehydrogenases/reductases (SDR) family.</text>
</comment>
<dbReference type="GO" id="GO:0016491">
    <property type="term" value="F:oxidoreductase activity"/>
    <property type="evidence" value="ECO:0007669"/>
    <property type="project" value="UniProtKB-KW"/>
</dbReference>
<evidence type="ECO:0000313" key="4">
    <source>
        <dbReference type="EMBL" id="SFK96997.1"/>
    </source>
</evidence>